<dbReference type="InterPro" id="IPR024079">
    <property type="entry name" value="MetalloPept_cat_dom_sf"/>
</dbReference>
<reference evidence="1 2" key="1">
    <citation type="journal article" date="2024" name="Ann. Entomol. Soc. Am.">
        <title>Genomic analyses of the southern and eastern yellowjacket wasps (Hymenoptera: Vespidae) reveal evolutionary signatures of social life.</title>
        <authorList>
            <person name="Catto M.A."/>
            <person name="Caine P.B."/>
            <person name="Orr S.E."/>
            <person name="Hunt B.G."/>
            <person name="Goodisman M.A.D."/>
        </authorList>
    </citation>
    <scope>NUCLEOTIDE SEQUENCE [LARGE SCALE GENOMIC DNA]</scope>
    <source>
        <strain evidence="1">233</strain>
        <tissue evidence="1">Head and thorax</tissue>
    </source>
</reference>
<evidence type="ECO:0000313" key="1">
    <source>
        <dbReference type="EMBL" id="KAL2724078.1"/>
    </source>
</evidence>
<evidence type="ECO:0000313" key="2">
    <source>
        <dbReference type="Proteomes" id="UP001607302"/>
    </source>
</evidence>
<dbReference type="EMBL" id="JAUDFV010000139">
    <property type="protein sequence ID" value="KAL2724078.1"/>
    <property type="molecule type" value="Genomic_DNA"/>
</dbReference>
<gene>
    <name evidence="1" type="ORF">V1478_008591</name>
</gene>
<dbReference type="PANTHER" id="PTHR11733">
    <property type="entry name" value="ZINC METALLOPROTEASE FAMILY M13 NEPRILYSIN-RELATED"/>
    <property type="match status" value="1"/>
</dbReference>
<protein>
    <submittedName>
        <fullName evidence="1">Neprilysin-like isoform X1</fullName>
    </submittedName>
</protein>
<keyword evidence="2" id="KW-1185">Reference proteome</keyword>
<comment type="caution">
    <text evidence="1">The sequence shown here is derived from an EMBL/GenBank/DDBJ whole genome shotgun (WGS) entry which is preliminary data.</text>
</comment>
<dbReference type="AlphaFoldDB" id="A0ABD2AU14"/>
<dbReference type="Proteomes" id="UP001607302">
    <property type="component" value="Unassembled WGS sequence"/>
</dbReference>
<dbReference type="PROSITE" id="PS51885">
    <property type="entry name" value="NEPRILYSIN"/>
    <property type="match status" value="1"/>
</dbReference>
<dbReference type="InterPro" id="IPR000718">
    <property type="entry name" value="Peptidase_M13"/>
</dbReference>
<dbReference type="Gene3D" id="3.40.390.10">
    <property type="entry name" value="Collagenase (Catalytic Domain)"/>
    <property type="match status" value="1"/>
</dbReference>
<sequence>MTKHLNNIKRYHRVSAIFNSCRSHFDEACIRERDGPEGTCETKACMEASNRILASMKRGVDPCKDFYQFACGGFRDQQPYQPSSSFNMLQAQIDEHIHKRSRRFSHGVKEEEEKIRYKKYIKNRNNGGIELTKEKNYGGPNVSQRSFGLINN</sequence>
<dbReference type="SUPFAM" id="SSF55486">
    <property type="entry name" value="Metalloproteases ('zincins'), catalytic domain"/>
    <property type="match status" value="1"/>
</dbReference>
<proteinExistence type="predicted"/>
<name>A0ABD2AU14_VESSQ</name>
<organism evidence="1 2">
    <name type="scientific">Vespula squamosa</name>
    <name type="common">Southern yellow jacket</name>
    <name type="synonym">Wasp</name>
    <dbReference type="NCBI Taxonomy" id="30214"/>
    <lineage>
        <taxon>Eukaryota</taxon>
        <taxon>Metazoa</taxon>
        <taxon>Ecdysozoa</taxon>
        <taxon>Arthropoda</taxon>
        <taxon>Hexapoda</taxon>
        <taxon>Insecta</taxon>
        <taxon>Pterygota</taxon>
        <taxon>Neoptera</taxon>
        <taxon>Endopterygota</taxon>
        <taxon>Hymenoptera</taxon>
        <taxon>Apocrita</taxon>
        <taxon>Aculeata</taxon>
        <taxon>Vespoidea</taxon>
        <taxon>Vespidae</taxon>
        <taxon>Vespinae</taxon>
        <taxon>Vespula</taxon>
    </lineage>
</organism>
<accession>A0ABD2AU14</accession>
<dbReference type="PANTHER" id="PTHR11733:SF240">
    <property type="entry name" value="GH14155P-RELATED"/>
    <property type="match status" value="1"/>
</dbReference>